<dbReference type="PROSITE" id="PS50011">
    <property type="entry name" value="PROTEIN_KINASE_DOM"/>
    <property type="match status" value="1"/>
</dbReference>
<dbReference type="PROSITE" id="PS00107">
    <property type="entry name" value="PROTEIN_KINASE_ATP"/>
    <property type="match status" value="1"/>
</dbReference>
<dbReference type="CDD" id="cd05598">
    <property type="entry name" value="STKc_LATS"/>
    <property type="match status" value="1"/>
</dbReference>
<feature type="compositionally biased region" description="Basic and acidic residues" evidence="11">
    <location>
        <begin position="1432"/>
        <end position="1444"/>
    </location>
</feature>
<feature type="compositionally biased region" description="Low complexity" evidence="11">
    <location>
        <begin position="545"/>
        <end position="560"/>
    </location>
</feature>
<comment type="catalytic activity">
    <reaction evidence="8">
        <text>L-threonyl-[protein] + ATP = O-phospho-L-threonyl-[protein] + ADP + H(+)</text>
        <dbReference type="Rhea" id="RHEA:46608"/>
        <dbReference type="Rhea" id="RHEA-COMP:11060"/>
        <dbReference type="Rhea" id="RHEA-COMP:11605"/>
        <dbReference type="ChEBI" id="CHEBI:15378"/>
        <dbReference type="ChEBI" id="CHEBI:30013"/>
        <dbReference type="ChEBI" id="CHEBI:30616"/>
        <dbReference type="ChEBI" id="CHEBI:61977"/>
        <dbReference type="ChEBI" id="CHEBI:456216"/>
        <dbReference type="EC" id="2.7.11.1"/>
    </reaction>
</comment>
<dbReference type="InterPro" id="IPR050236">
    <property type="entry name" value="Ser_Thr_kinase_AGC"/>
</dbReference>
<keyword evidence="4" id="KW-0808">Transferase</keyword>
<dbReference type="PANTHER" id="PTHR24356">
    <property type="entry name" value="SERINE/THREONINE-PROTEIN KINASE"/>
    <property type="match status" value="1"/>
</dbReference>
<feature type="region of interest" description="Disordered" evidence="11">
    <location>
        <begin position="68"/>
        <end position="105"/>
    </location>
</feature>
<feature type="domain" description="AGC-kinase C-terminal" evidence="14">
    <location>
        <begin position="1351"/>
        <end position="1426"/>
    </location>
</feature>
<keyword evidence="5 10" id="KW-0547">Nucleotide-binding</keyword>
<feature type="compositionally biased region" description="Basic residues" evidence="11">
    <location>
        <begin position="713"/>
        <end position="723"/>
    </location>
</feature>
<dbReference type="SMART" id="SM00220">
    <property type="entry name" value="S_TKc"/>
    <property type="match status" value="1"/>
</dbReference>
<feature type="region of interest" description="Disordered" evidence="11">
    <location>
        <begin position="268"/>
        <end position="289"/>
    </location>
</feature>
<keyword evidence="7 10" id="KW-0067">ATP-binding</keyword>
<dbReference type="PROSITE" id="PS51285">
    <property type="entry name" value="AGC_KINASE_CTER"/>
    <property type="match status" value="1"/>
</dbReference>
<feature type="compositionally biased region" description="Pro residues" evidence="11">
    <location>
        <begin position="779"/>
        <end position="789"/>
    </location>
</feature>
<feature type="compositionally biased region" description="Basic and acidic residues" evidence="11">
    <location>
        <begin position="1382"/>
        <end position="1408"/>
    </location>
</feature>
<evidence type="ECO:0000259" key="12">
    <source>
        <dbReference type="PROSITE" id="PS50011"/>
    </source>
</evidence>
<dbReference type="InterPro" id="IPR008271">
    <property type="entry name" value="Ser/Thr_kinase_AS"/>
</dbReference>
<keyword evidence="3" id="KW-0723">Serine/threonine-protein kinase</keyword>
<evidence type="ECO:0000256" key="4">
    <source>
        <dbReference type="ARBA" id="ARBA00022679"/>
    </source>
</evidence>
<dbReference type="CDD" id="cd21778">
    <property type="entry name" value="MobB_LATS1"/>
    <property type="match status" value="1"/>
</dbReference>
<feature type="region of interest" description="Disordered" evidence="11">
    <location>
        <begin position="1425"/>
        <end position="1451"/>
    </location>
</feature>
<evidence type="ECO:0000256" key="6">
    <source>
        <dbReference type="ARBA" id="ARBA00022777"/>
    </source>
</evidence>
<feature type="region of interest" description="Disordered" evidence="11">
    <location>
        <begin position="536"/>
        <end position="584"/>
    </location>
</feature>
<evidence type="ECO:0000313" key="15">
    <source>
        <dbReference type="EMBL" id="KAJ8315440.1"/>
    </source>
</evidence>
<dbReference type="Gene3D" id="3.30.200.20">
    <property type="entry name" value="Phosphorylase Kinase, domain 1"/>
    <property type="match status" value="1"/>
</dbReference>
<feature type="compositionally biased region" description="Basic and acidic residues" evidence="11">
    <location>
        <begin position="834"/>
        <end position="844"/>
    </location>
</feature>
<dbReference type="EMBL" id="JARBDR010000337">
    <property type="protein sequence ID" value="KAJ8315440.1"/>
    <property type="molecule type" value="Genomic_DNA"/>
</dbReference>
<evidence type="ECO:0000256" key="9">
    <source>
        <dbReference type="ARBA" id="ARBA00048679"/>
    </source>
</evidence>
<feature type="region of interest" description="Disordered" evidence="11">
    <location>
        <begin position="606"/>
        <end position="844"/>
    </location>
</feature>
<comment type="catalytic activity">
    <reaction evidence="9">
        <text>L-seryl-[protein] + ATP = O-phospho-L-seryl-[protein] + ADP + H(+)</text>
        <dbReference type="Rhea" id="RHEA:17989"/>
        <dbReference type="Rhea" id="RHEA-COMP:9863"/>
        <dbReference type="Rhea" id="RHEA-COMP:11604"/>
        <dbReference type="ChEBI" id="CHEBI:15378"/>
        <dbReference type="ChEBI" id="CHEBI:29999"/>
        <dbReference type="ChEBI" id="CHEBI:30616"/>
        <dbReference type="ChEBI" id="CHEBI:83421"/>
        <dbReference type="ChEBI" id="CHEBI:456216"/>
        <dbReference type="EC" id="2.7.11.1"/>
    </reaction>
</comment>
<feature type="compositionally biased region" description="Polar residues" evidence="11">
    <location>
        <begin position="73"/>
        <end position="96"/>
    </location>
</feature>
<protein>
    <recommendedName>
        <fullName evidence="2">non-specific serine/threonine protein kinase</fullName>
        <ecNumber evidence="2">2.7.11.1</ecNumber>
    </recommendedName>
</protein>
<feature type="binding site" evidence="10">
    <location>
        <position position="955"/>
    </location>
    <ligand>
        <name>ATP</name>
        <dbReference type="ChEBI" id="CHEBI:30616"/>
    </ligand>
</feature>
<feature type="region of interest" description="Disordered" evidence="11">
    <location>
        <begin position="368"/>
        <end position="392"/>
    </location>
</feature>
<dbReference type="PANTHER" id="PTHR24356:SF418">
    <property type="entry name" value="SERINE_THREONINE-PROTEIN KINASE WARTS"/>
    <property type="match status" value="1"/>
</dbReference>
<organism evidence="15 16">
    <name type="scientific">Tegillarca granosa</name>
    <name type="common">Malaysian cockle</name>
    <name type="synonym">Anadara granosa</name>
    <dbReference type="NCBI Taxonomy" id="220873"/>
    <lineage>
        <taxon>Eukaryota</taxon>
        <taxon>Metazoa</taxon>
        <taxon>Spiralia</taxon>
        <taxon>Lophotrochozoa</taxon>
        <taxon>Mollusca</taxon>
        <taxon>Bivalvia</taxon>
        <taxon>Autobranchia</taxon>
        <taxon>Pteriomorphia</taxon>
        <taxon>Arcoida</taxon>
        <taxon>Arcoidea</taxon>
        <taxon>Arcidae</taxon>
        <taxon>Tegillarca</taxon>
    </lineage>
</organism>
<evidence type="ECO:0000259" key="14">
    <source>
        <dbReference type="PROSITE" id="PS51285"/>
    </source>
</evidence>
<evidence type="ECO:0000256" key="11">
    <source>
        <dbReference type="SAM" id="MobiDB-lite"/>
    </source>
</evidence>
<evidence type="ECO:0000256" key="1">
    <source>
        <dbReference type="ARBA" id="ARBA00009903"/>
    </source>
</evidence>
<feature type="compositionally biased region" description="Low complexity" evidence="11">
    <location>
        <begin position="130"/>
        <end position="147"/>
    </location>
</feature>
<dbReference type="InterPro" id="IPR017441">
    <property type="entry name" value="Protein_kinase_ATP_BS"/>
</dbReference>
<feature type="compositionally biased region" description="Pro residues" evidence="11">
    <location>
        <begin position="735"/>
        <end position="750"/>
    </location>
</feature>
<accession>A0ABQ9FDP9</accession>
<feature type="compositionally biased region" description="Pro residues" evidence="11">
    <location>
        <begin position="692"/>
        <end position="701"/>
    </location>
</feature>
<dbReference type="Gene3D" id="1.10.8.10">
    <property type="entry name" value="DNA helicase RuvA subunit, C-terminal domain"/>
    <property type="match status" value="1"/>
</dbReference>
<feature type="compositionally biased region" description="Polar residues" evidence="11">
    <location>
        <begin position="811"/>
        <end position="824"/>
    </location>
</feature>
<dbReference type="InterPro" id="IPR000961">
    <property type="entry name" value="AGC-kinase_C"/>
</dbReference>
<dbReference type="Pfam" id="PF00069">
    <property type="entry name" value="Pkinase"/>
    <property type="match status" value="2"/>
</dbReference>
<proteinExistence type="inferred from homology"/>
<gene>
    <name evidence="15" type="ORF">KUTeg_007590</name>
</gene>
<feature type="compositionally biased region" description="Polar residues" evidence="11">
    <location>
        <begin position="268"/>
        <end position="278"/>
    </location>
</feature>
<dbReference type="InterPro" id="IPR049761">
    <property type="entry name" value="LATS1-like_MobB"/>
</dbReference>
<evidence type="ECO:0000256" key="7">
    <source>
        <dbReference type="ARBA" id="ARBA00022840"/>
    </source>
</evidence>
<feature type="region of interest" description="Disordered" evidence="11">
    <location>
        <begin position="220"/>
        <end position="240"/>
    </location>
</feature>
<feature type="region of interest" description="Disordered" evidence="11">
    <location>
        <begin position="128"/>
        <end position="153"/>
    </location>
</feature>
<evidence type="ECO:0000256" key="3">
    <source>
        <dbReference type="ARBA" id="ARBA00022527"/>
    </source>
</evidence>
<name>A0ABQ9FDP9_TEGGR</name>
<evidence type="ECO:0000313" key="16">
    <source>
        <dbReference type="Proteomes" id="UP001217089"/>
    </source>
</evidence>
<feature type="domain" description="UBA" evidence="13">
    <location>
        <begin position="153"/>
        <end position="194"/>
    </location>
</feature>
<dbReference type="PROSITE" id="PS50030">
    <property type="entry name" value="UBA"/>
    <property type="match status" value="1"/>
</dbReference>
<evidence type="ECO:0000256" key="2">
    <source>
        <dbReference type="ARBA" id="ARBA00012513"/>
    </source>
</evidence>
<comment type="caution">
    <text evidence="15">The sequence shown here is derived from an EMBL/GenBank/DDBJ whole genome shotgun (WGS) entry which is preliminary data.</text>
</comment>
<feature type="compositionally biased region" description="Low complexity" evidence="11">
    <location>
        <begin position="621"/>
        <end position="630"/>
    </location>
</feature>
<dbReference type="SUPFAM" id="SSF56112">
    <property type="entry name" value="Protein kinase-like (PK-like)"/>
    <property type="match status" value="1"/>
</dbReference>
<dbReference type="SMART" id="SM00133">
    <property type="entry name" value="S_TK_X"/>
    <property type="match status" value="1"/>
</dbReference>
<feature type="compositionally biased region" description="Polar residues" evidence="11">
    <location>
        <begin position="228"/>
        <end position="240"/>
    </location>
</feature>
<feature type="region of interest" description="Disordered" evidence="11">
    <location>
        <begin position="1367"/>
        <end position="1408"/>
    </location>
</feature>
<dbReference type="InterPro" id="IPR011009">
    <property type="entry name" value="Kinase-like_dom_sf"/>
</dbReference>
<feature type="compositionally biased region" description="Low complexity" evidence="11">
    <location>
        <begin position="672"/>
        <end position="688"/>
    </location>
</feature>
<dbReference type="InterPro" id="IPR009060">
    <property type="entry name" value="UBA-like_sf"/>
</dbReference>
<comment type="similarity">
    <text evidence="1">Belongs to the protein kinase superfamily. AGC Ser/Thr protein kinase family.</text>
</comment>
<feature type="compositionally biased region" description="Low complexity" evidence="11">
    <location>
        <begin position="702"/>
        <end position="712"/>
    </location>
</feature>
<reference evidence="15 16" key="1">
    <citation type="submission" date="2022-12" db="EMBL/GenBank/DDBJ databases">
        <title>Chromosome-level genome of Tegillarca granosa.</title>
        <authorList>
            <person name="Kim J."/>
        </authorList>
    </citation>
    <scope>NUCLEOTIDE SEQUENCE [LARGE SCALE GENOMIC DNA]</scope>
    <source>
        <strain evidence="15">Teg-2019</strain>
        <tissue evidence="15">Adductor muscle</tissue>
    </source>
</reference>
<dbReference type="Proteomes" id="UP001217089">
    <property type="component" value="Unassembled WGS sequence"/>
</dbReference>
<evidence type="ECO:0000256" key="10">
    <source>
        <dbReference type="PROSITE-ProRule" id="PRU10141"/>
    </source>
</evidence>
<evidence type="ECO:0000256" key="8">
    <source>
        <dbReference type="ARBA" id="ARBA00047899"/>
    </source>
</evidence>
<dbReference type="InterPro" id="IPR000719">
    <property type="entry name" value="Prot_kinase_dom"/>
</dbReference>
<dbReference type="SUPFAM" id="SSF46934">
    <property type="entry name" value="UBA-like"/>
    <property type="match status" value="1"/>
</dbReference>
<dbReference type="PROSITE" id="PS00108">
    <property type="entry name" value="PROTEIN_KINASE_ST"/>
    <property type="match status" value="1"/>
</dbReference>
<feature type="domain" description="Protein kinase" evidence="12">
    <location>
        <begin position="926"/>
        <end position="1350"/>
    </location>
</feature>
<feature type="compositionally biased region" description="Polar residues" evidence="11">
    <location>
        <begin position="652"/>
        <end position="671"/>
    </location>
</feature>
<dbReference type="Gene3D" id="1.10.510.10">
    <property type="entry name" value="Transferase(Phosphotransferase) domain 1"/>
    <property type="match status" value="2"/>
</dbReference>
<dbReference type="EC" id="2.7.11.1" evidence="2"/>
<dbReference type="InterPro" id="IPR015940">
    <property type="entry name" value="UBA"/>
</dbReference>
<keyword evidence="16" id="KW-1185">Reference proteome</keyword>
<feature type="compositionally biased region" description="Low complexity" evidence="11">
    <location>
        <begin position="375"/>
        <end position="389"/>
    </location>
</feature>
<sequence>MCVKCFIPVFFGHLCYIFPMSRKEDYTGGNGGPSPNGGGGRRPLIMDCNSRQMLHEIRDNLKHVQHVRKNTDDSNGSGEMPQNIQIKPELSQSTPNLLEKPGGNQNYKIRKKYNIDALHKIKETLRPYQNTSDSNSNGSSNSNTLNSDDGDGSVNKEMLQQLIAKGHDEEVATRALKLSGNRSIDLALEFILRNDNKNGVNKLAGFSAYANKPVRRKPSFEAKYGQGSPASDNTSERSYSPSLGNFHQVYPFPDPTAMNTVVPGSRQVTQSPVVNGDQTPPPVPPRAPILQSTTNIRSQTPPVNGQQSAVVDPGITSQQQVPVQQISSSIHPQYQQQHISISPAGQVQHMMSNRQHIAHSTKILYQTAQPQTAQSPGSGTGTPSRGMSPVGRTPVLVQTSQSCGLSPVNQQLQQLAINGANRVPTNAGQITIKYTKPPPPYSQSKAPATSVVKIQGNQNEQSHLIPSQVPDYRQTPMYEAQINVINTSSISTNGSDSVQINLPKRTVAPPPVALQAWGAKQPPIIMQSVKSREVQKPVLQTATAPHSPSPQNSSPNYISSFQAQINPPPVQTPPGVASQSPRRDVQIQITRTQPQGPQLTPEQYAHLQSQNHGHKTRIHIHLPPGHGPHIAKSVKLNNLGQGHNDYYHRSASDTPLSTPRSDSPVSRATNQSPMSLSSTTSTPSTNSDIPDKPPPPYPGKPHGPIQIVQPIPQHHHIHQHHHQPMPPHHQTFAQVPPPSQSSQPPIPPRVPLQQPKPQHLPENLSETPMFVPVKNSSSQPPPIPPPPGSKPAQLPVNGSPPAGDQDETDTETLSTVSDTSSISLEKTRCTSPMPERKPEAKEKDRLRKETLVRVYSPQAFKFFMEQHVENLLKSHKERNRRKMQLEREMSKVGLSDEAQNQMRRMLSQKESNYIRLKRAKMEKYMFEKIKTLGVGAFGEVTLVRKRDVGFLYAMKTLRKSDVLKRNQVAHVKAERDILAEADNEWVVKLYYSFQDRDNLYFVMDYVPGGDLMGLLIKFGIFQEPLAQFYIAELVLAIESVHNMGFIHRDIKPDNILIDKDGHIKLTDFGLCTGFRWTHNSKYYQKDEIHARQDSMDVNCAIDSIECRCKEIPKPLERRRERTRHRCLAHSLVGTPNYIAPEVLLRSGYTSCCDWWSVGVILYEMLVGQPPFYASTPAETQHKVCTVAICLKFIFRHLTKMCEYDPFSEAQTAPQHLYITNSNVKEVAYLEDELFIDYNLIIKQTFQVITNNTDTGKLTTNIKPDLDKYCLHNDLINVTAVNPVSQCSKKSMSTLYTSIGKKVINWSETLNIPREANLSQSATDLIIRLCCGPEARLGIKGADEIKKHPFFHGINFNGLRRQKSPYKPKITHATDTSNFDPIDPERIRGSDSDEEIKKPDHPENGKHPEHAFFEFTFRRFFDDGGHPYPSIKNPDELSEPEKEAESNSPVYV</sequence>
<evidence type="ECO:0000259" key="13">
    <source>
        <dbReference type="PROSITE" id="PS50030"/>
    </source>
</evidence>
<keyword evidence="6" id="KW-0418">Kinase</keyword>
<evidence type="ECO:0000256" key="5">
    <source>
        <dbReference type="ARBA" id="ARBA00022741"/>
    </source>
</evidence>